<dbReference type="GO" id="GO:0005576">
    <property type="term" value="C:extracellular region"/>
    <property type="evidence" value="ECO:0007669"/>
    <property type="project" value="InterPro"/>
</dbReference>
<protein>
    <recommendedName>
        <fullName evidence="1">Alpha-macroglobulin receptor-binding domain-containing protein</fullName>
    </recommendedName>
</protein>
<feature type="domain" description="Alpha-macroglobulin receptor-binding" evidence="1">
    <location>
        <begin position="163"/>
        <end position="252"/>
    </location>
</feature>
<accession>A0A1Y3B1U7</accession>
<reference evidence="2 3" key="1">
    <citation type="submission" date="2017-03" db="EMBL/GenBank/DDBJ databases">
        <title>Genome Survey of Euroglyphus maynei.</title>
        <authorList>
            <person name="Arlian L.G."/>
            <person name="Morgan M.S."/>
            <person name="Rider S.D."/>
        </authorList>
    </citation>
    <scope>NUCLEOTIDE SEQUENCE [LARGE SCALE GENOMIC DNA]</scope>
    <source>
        <strain evidence="2">Arlian Lab</strain>
        <tissue evidence="2">Whole body</tissue>
    </source>
</reference>
<proteinExistence type="predicted"/>
<evidence type="ECO:0000313" key="2">
    <source>
        <dbReference type="EMBL" id="OTF74802.1"/>
    </source>
</evidence>
<organism evidence="2 3">
    <name type="scientific">Euroglyphus maynei</name>
    <name type="common">Mayne's house dust mite</name>
    <dbReference type="NCBI Taxonomy" id="6958"/>
    <lineage>
        <taxon>Eukaryota</taxon>
        <taxon>Metazoa</taxon>
        <taxon>Ecdysozoa</taxon>
        <taxon>Arthropoda</taxon>
        <taxon>Chelicerata</taxon>
        <taxon>Arachnida</taxon>
        <taxon>Acari</taxon>
        <taxon>Acariformes</taxon>
        <taxon>Sarcoptiformes</taxon>
        <taxon>Astigmata</taxon>
        <taxon>Psoroptidia</taxon>
        <taxon>Analgoidea</taxon>
        <taxon>Pyroglyphidae</taxon>
        <taxon>Pyroglyphinae</taxon>
        <taxon>Euroglyphus</taxon>
    </lineage>
</organism>
<dbReference type="AlphaFoldDB" id="A0A1Y3B1U7"/>
<dbReference type="InterPro" id="IPR050473">
    <property type="entry name" value="A2M/Complement_sys"/>
</dbReference>
<dbReference type="SMART" id="SM01361">
    <property type="entry name" value="A2M_recep"/>
    <property type="match status" value="1"/>
</dbReference>
<keyword evidence="3" id="KW-1185">Reference proteome</keyword>
<evidence type="ECO:0000259" key="1">
    <source>
        <dbReference type="SMART" id="SM01361"/>
    </source>
</evidence>
<name>A0A1Y3B1U7_EURMA</name>
<dbReference type="EMBL" id="MUJZ01045188">
    <property type="protein sequence ID" value="OTF74802.1"/>
    <property type="molecule type" value="Genomic_DNA"/>
</dbReference>
<dbReference type="InterPro" id="IPR009048">
    <property type="entry name" value="A-macroglobulin_rcpt-bd"/>
</dbReference>
<dbReference type="PANTHER" id="PTHR11412">
    <property type="entry name" value="MACROGLOBULIN / COMPLEMENT"/>
    <property type="match status" value="1"/>
</dbReference>
<dbReference type="SUPFAM" id="SSF49410">
    <property type="entry name" value="Alpha-macroglobulin receptor domain"/>
    <property type="match status" value="1"/>
</dbReference>
<dbReference type="Pfam" id="PF07677">
    <property type="entry name" value="A2M_recep"/>
    <property type="match status" value="1"/>
</dbReference>
<evidence type="ECO:0000313" key="3">
    <source>
        <dbReference type="Proteomes" id="UP000194236"/>
    </source>
</evidence>
<comment type="caution">
    <text evidence="2">The sequence shown here is derived from an EMBL/GenBank/DDBJ whole genome shotgun (WGS) entry which is preliminary data.</text>
</comment>
<dbReference type="InterPro" id="IPR036595">
    <property type="entry name" value="A-macroglobulin_rcpt-bd_sf"/>
</dbReference>
<sequence length="456" mass="54230">MDGNYVDHIEIETMGNGIGRYELLTLFNVYDPTRLESECRYELKVQLFEYIHRESRIESNDYSFFFDDELLQSMQIEQLDKTLQRYQNEQMRNVCQSKLPSSKSIKTNQNRSELKNWQCEQNFQDSPLPTFPNWIENPIIKIIRVCTVRKQFTDSRIIDNMDDRMAILELSILSGYQVIEEDIKTLINDSTTIDWYEIAGSKVTFYLRQVPNSYRLCFCFRIYQQNPVDYQQSALVKIYNYGQQESDCRQMYTDTNSKQYFNHSCLDDYCQCLIENHCTRLDLFKRIEQEFSINSFLGFELFKRIACTYRYVLKAIVRFQPLLINNNNQWSTANVNTSLTMIIVNDNSLEIIRKPDDHKSNLLLTDIRLRFEHPCQYLCLDSRILQQAYRPNRIRFRAWIMFDEIISGVQSSSSSSSSFVRMNGQTLWHMIDIDENWKMSDQLMSMLKNEGSLQCH</sequence>
<dbReference type="PANTHER" id="PTHR11412:SF166">
    <property type="entry name" value="NTR DOMAIN-CONTAINING PROTEIN"/>
    <property type="match status" value="1"/>
</dbReference>
<dbReference type="Proteomes" id="UP000194236">
    <property type="component" value="Unassembled WGS sequence"/>
</dbReference>
<gene>
    <name evidence="2" type="ORF">BLA29_003844</name>
</gene>
<dbReference type="Gene3D" id="2.60.40.690">
    <property type="entry name" value="Alpha-macroglobulin, receptor-binding domain"/>
    <property type="match status" value="1"/>
</dbReference>
<dbReference type="OrthoDB" id="6359008at2759"/>